<evidence type="ECO:0000256" key="10">
    <source>
        <dbReference type="ARBA" id="ARBA00023329"/>
    </source>
</evidence>
<accession>A0A9P8T6I7</accession>
<dbReference type="AlphaFoldDB" id="A0A9P8T6I7"/>
<gene>
    <name evidence="12" type="ORF">WICMUC_005261</name>
</gene>
<dbReference type="InterPro" id="IPR006822">
    <property type="entry name" value="Coatomer_esu"/>
</dbReference>
<keyword evidence="4 11" id="KW-0813">Transport</keyword>
<comment type="subcellular location">
    <subcellularLocation>
        <location evidence="2">Cytoplasmic vesicle</location>
        <location evidence="2">COPI-coated vesicle membrane</location>
        <topology evidence="2">Peripheral membrane protein</topology>
        <orientation evidence="2">Cytoplasmic side</orientation>
    </subcellularLocation>
    <subcellularLocation>
        <location evidence="1">Golgi apparatus membrane</location>
        <topology evidence="1">Peripheral membrane protein</topology>
        <orientation evidence="1">Cytoplasmic side</orientation>
    </subcellularLocation>
</comment>
<evidence type="ECO:0000256" key="4">
    <source>
        <dbReference type="ARBA" id="ARBA00022448"/>
    </source>
</evidence>
<dbReference type="EMBL" id="JAEUBF010001377">
    <property type="protein sequence ID" value="KAH3667861.1"/>
    <property type="molecule type" value="Genomic_DNA"/>
</dbReference>
<dbReference type="GO" id="GO:0006888">
    <property type="term" value="P:endoplasmic reticulum to Golgi vesicle-mediated transport"/>
    <property type="evidence" value="ECO:0007669"/>
    <property type="project" value="TreeGrafter"/>
</dbReference>
<dbReference type="GO" id="GO:0015031">
    <property type="term" value="P:protein transport"/>
    <property type="evidence" value="ECO:0007669"/>
    <property type="project" value="UniProtKB-UniRule"/>
</dbReference>
<dbReference type="Gene3D" id="1.25.40.10">
    <property type="entry name" value="Tetratricopeptide repeat domain"/>
    <property type="match status" value="1"/>
</dbReference>
<reference evidence="12" key="1">
    <citation type="journal article" date="2021" name="Open Biol.">
        <title>Shared evolutionary footprints suggest mitochondrial oxidative damage underlies multiple complex I losses in fungi.</title>
        <authorList>
            <person name="Schikora-Tamarit M.A."/>
            <person name="Marcet-Houben M."/>
            <person name="Nosek J."/>
            <person name="Gabaldon T."/>
        </authorList>
    </citation>
    <scope>NUCLEOTIDE SEQUENCE</scope>
    <source>
        <strain evidence="12">CBS6341</strain>
    </source>
</reference>
<keyword evidence="7 11" id="KW-0653">Protein transport</keyword>
<dbReference type="GO" id="GO:0006890">
    <property type="term" value="P:retrograde vesicle-mediated transport, Golgi to endoplasmic reticulum"/>
    <property type="evidence" value="ECO:0007669"/>
    <property type="project" value="UniProtKB-UniRule"/>
</dbReference>
<proteinExistence type="inferred from homology"/>
<keyword evidence="5 11" id="KW-0963">Cytoplasm</keyword>
<evidence type="ECO:0000256" key="9">
    <source>
        <dbReference type="ARBA" id="ARBA00023136"/>
    </source>
</evidence>
<sequence>MAENDGRYEQVASSSINEYFDDIKLHAKDYKIRSLIILGEFEEASKIISKESNQEFQKTYQYYLQFTQSQSKSPINEFDSLIETNKSLWFIQTIGALYLVGTGRIDVAIELLTNHENNLESVLLLIELYLFQNKLSLAETELKSASAYSHDNVIYNFAEAFINTYKNGEDLRGPLYFYEELSHQYPSYKTLLGQLILNLQLKQFEEADVALDQLKQLEGINEDLLANEITVNAIKGSDSTEIKQHLENLNPNHPVLVDLNEKNSLFDNIVAKYAEQIQN</sequence>
<evidence type="ECO:0000256" key="7">
    <source>
        <dbReference type="ARBA" id="ARBA00022927"/>
    </source>
</evidence>
<keyword evidence="6 11" id="KW-0931">ER-Golgi transport</keyword>
<comment type="similarity">
    <text evidence="3 11">Belongs to the COPE family.</text>
</comment>
<evidence type="ECO:0000256" key="6">
    <source>
        <dbReference type="ARBA" id="ARBA00022892"/>
    </source>
</evidence>
<dbReference type="InterPro" id="IPR011990">
    <property type="entry name" value="TPR-like_helical_dom_sf"/>
</dbReference>
<keyword evidence="13" id="KW-1185">Reference proteome</keyword>
<keyword evidence="9 11" id="KW-0472">Membrane</keyword>
<name>A0A9P8T6I7_9ASCO</name>
<keyword evidence="8 11" id="KW-0333">Golgi apparatus</keyword>
<dbReference type="Pfam" id="PF04733">
    <property type="entry name" value="Coatomer_E"/>
    <property type="match status" value="1"/>
</dbReference>
<evidence type="ECO:0000313" key="12">
    <source>
        <dbReference type="EMBL" id="KAH3667861.1"/>
    </source>
</evidence>
<evidence type="ECO:0000313" key="13">
    <source>
        <dbReference type="Proteomes" id="UP000769528"/>
    </source>
</evidence>
<dbReference type="Proteomes" id="UP000769528">
    <property type="component" value="Unassembled WGS sequence"/>
</dbReference>
<dbReference type="PANTHER" id="PTHR10805:SF0">
    <property type="entry name" value="COATOMER SUBUNIT EPSILON"/>
    <property type="match status" value="1"/>
</dbReference>
<evidence type="ECO:0000256" key="2">
    <source>
        <dbReference type="ARBA" id="ARBA00004347"/>
    </source>
</evidence>
<dbReference type="PIRSF" id="PIRSF016478">
    <property type="entry name" value="Coatomer_esu"/>
    <property type="match status" value="1"/>
</dbReference>
<evidence type="ECO:0000256" key="8">
    <source>
        <dbReference type="ARBA" id="ARBA00023034"/>
    </source>
</evidence>
<keyword evidence="10 11" id="KW-0968">Cytoplasmic vesicle</keyword>
<dbReference type="PANTHER" id="PTHR10805">
    <property type="entry name" value="COATOMER SUBUNIT EPSILON"/>
    <property type="match status" value="1"/>
</dbReference>
<comment type="caution">
    <text evidence="12">The sequence shown here is derived from an EMBL/GenBank/DDBJ whole genome shotgun (WGS) entry which is preliminary data.</text>
</comment>
<evidence type="ECO:0000256" key="1">
    <source>
        <dbReference type="ARBA" id="ARBA00004255"/>
    </source>
</evidence>
<dbReference type="GO" id="GO:0030126">
    <property type="term" value="C:COPI vesicle coat"/>
    <property type="evidence" value="ECO:0007669"/>
    <property type="project" value="TreeGrafter"/>
</dbReference>
<evidence type="ECO:0000256" key="5">
    <source>
        <dbReference type="ARBA" id="ARBA00022490"/>
    </source>
</evidence>
<reference evidence="12" key="2">
    <citation type="submission" date="2021-01" db="EMBL/GenBank/DDBJ databases">
        <authorList>
            <person name="Schikora-Tamarit M.A."/>
        </authorList>
    </citation>
    <scope>NUCLEOTIDE SEQUENCE</scope>
    <source>
        <strain evidence="12">CBS6341</strain>
    </source>
</reference>
<dbReference type="OrthoDB" id="310217at2759"/>
<evidence type="ECO:0000256" key="3">
    <source>
        <dbReference type="ARBA" id="ARBA00008827"/>
    </source>
</evidence>
<comment type="function">
    <text evidence="11">The coatomer is a cytosolic protein complex that binds to dilysine motifs and reversibly associates with Golgi non-clathrin-coated vesicles, which further mediate biosynthetic protein transport from the ER, via the Golgi up to the trans Golgi network. The coatomer complex is required for budding from Golgi membranes, and is essential for the retrograde Golgi-to-ER transport of dilysine-tagged proteins.</text>
</comment>
<dbReference type="GO" id="GO:0005198">
    <property type="term" value="F:structural molecule activity"/>
    <property type="evidence" value="ECO:0007669"/>
    <property type="project" value="UniProtKB-UniRule"/>
</dbReference>
<dbReference type="GO" id="GO:0006891">
    <property type="term" value="P:intra-Golgi vesicle-mediated transport"/>
    <property type="evidence" value="ECO:0007669"/>
    <property type="project" value="TreeGrafter"/>
</dbReference>
<evidence type="ECO:0000256" key="11">
    <source>
        <dbReference type="PIRNR" id="PIRNR016478"/>
    </source>
</evidence>
<dbReference type="GO" id="GO:0000139">
    <property type="term" value="C:Golgi membrane"/>
    <property type="evidence" value="ECO:0007669"/>
    <property type="project" value="UniProtKB-SubCell"/>
</dbReference>
<protein>
    <recommendedName>
        <fullName evidence="11">Coatomer subunit epsilon</fullName>
    </recommendedName>
</protein>
<organism evidence="12 13">
    <name type="scientific">Wickerhamomyces mucosus</name>
    <dbReference type="NCBI Taxonomy" id="1378264"/>
    <lineage>
        <taxon>Eukaryota</taxon>
        <taxon>Fungi</taxon>
        <taxon>Dikarya</taxon>
        <taxon>Ascomycota</taxon>
        <taxon>Saccharomycotina</taxon>
        <taxon>Saccharomycetes</taxon>
        <taxon>Phaffomycetales</taxon>
        <taxon>Wickerhamomycetaceae</taxon>
        <taxon>Wickerhamomyces</taxon>
    </lineage>
</organism>